<dbReference type="KEGG" id="pmet:G4Y79_10270"/>
<dbReference type="AlphaFoldDB" id="A0A7S8ED20"/>
<sequence>MADCTSQWRFSPGNNTLDNETPPHKPKMQYDDTETVRFTGTSTAMTPKRKNRPDHAAFLTQRPIEQCLLRLKQLHHHNLRVDIVHHSSDQVNFLLRFYEHGQIRVTGKGTLRRWEGTLTRVDCTMHEHDGTLVWLALVVAFLVLFLMVIPYIVLILFGLSTIMMMLIAAALFIGMLIWLQFMNRFAPADDIPPNLVMMVEDALR</sequence>
<gene>
    <name evidence="3" type="ORF">G4Y79_10270</name>
</gene>
<organism evidence="3 4">
    <name type="scientific">Phototrophicus methaneseepsis</name>
    <dbReference type="NCBI Taxonomy" id="2710758"/>
    <lineage>
        <taxon>Bacteria</taxon>
        <taxon>Bacillati</taxon>
        <taxon>Chloroflexota</taxon>
        <taxon>Candidatus Thermofontia</taxon>
        <taxon>Phototrophicales</taxon>
        <taxon>Phototrophicaceae</taxon>
        <taxon>Phototrophicus</taxon>
    </lineage>
</organism>
<evidence type="ECO:0000256" key="1">
    <source>
        <dbReference type="SAM" id="MobiDB-lite"/>
    </source>
</evidence>
<dbReference type="Proteomes" id="UP000594468">
    <property type="component" value="Chromosome"/>
</dbReference>
<dbReference type="RefSeq" id="WP_195172801.1">
    <property type="nucleotide sequence ID" value="NZ_CP062983.1"/>
</dbReference>
<evidence type="ECO:0000313" key="4">
    <source>
        <dbReference type="Proteomes" id="UP000594468"/>
    </source>
</evidence>
<dbReference type="EMBL" id="CP062983">
    <property type="protein sequence ID" value="QPC84738.1"/>
    <property type="molecule type" value="Genomic_DNA"/>
</dbReference>
<feature type="region of interest" description="Disordered" evidence="1">
    <location>
        <begin position="1"/>
        <end position="30"/>
    </location>
</feature>
<keyword evidence="4" id="KW-1185">Reference proteome</keyword>
<feature type="transmembrane region" description="Helical" evidence="2">
    <location>
        <begin position="132"/>
        <end position="153"/>
    </location>
</feature>
<accession>A0A7S8ED20</accession>
<name>A0A7S8ED20_9CHLR</name>
<keyword evidence="2" id="KW-1133">Transmembrane helix</keyword>
<reference evidence="3 4" key="1">
    <citation type="submission" date="2020-02" db="EMBL/GenBank/DDBJ databases">
        <authorList>
            <person name="Zheng R.K."/>
            <person name="Sun C.M."/>
        </authorList>
    </citation>
    <scope>NUCLEOTIDE SEQUENCE [LARGE SCALE GENOMIC DNA]</scope>
    <source>
        <strain evidence="4">rifampicinis</strain>
    </source>
</reference>
<evidence type="ECO:0000313" key="3">
    <source>
        <dbReference type="EMBL" id="QPC84738.1"/>
    </source>
</evidence>
<evidence type="ECO:0000256" key="2">
    <source>
        <dbReference type="SAM" id="Phobius"/>
    </source>
</evidence>
<proteinExistence type="predicted"/>
<keyword evidence="2" id="KW-0472">Membrane</keyword>
<feature type="transmembrane region" description="Helical" evidence="2">
    <location>
        <begin position="159"/>
        <end position="179"/>
    </location>
</feature>
<keyword evidence="2" id="KW-0812">Transmembrane</keyword>
<feature type="compositionally biased region" description="Polar residues" evidence="1">
    <location>
        <begin position="1"/>
        <end position="19"/>
    </location>
</feature>
<protein>
    <submittedName>
        <fullName evidence="3">Uncharacterized protein</fullName>
    </submittedName>
</protein>